<dbReference type="GO" id="GO:0022625">
    <property type="term" value="C:cytosolic large ribosomal subunit"/>
    <property type="evidence" value="ECO:0007669"/>
    <property type="project" value="TreeGrafter"/>
</dbReference>
<dbReference type="InterPro" id="IPR045077">
    <property type="entry name" value="L3_arc_euk"/>
</dbReference>
<evidence type="ECO:0000256" key="3">
    <source>
        <dbReference type="ARBA" id="ARBA00023274"/>
    </source>
</evidence>
<dbReference type="SUPFAM" id="SSF50447">
    <property type="entry name" value="Translation proteins"/>
    <property type="match status" value="1"/>
</dbReference>
<dbReference type="AlphaFoldDB" id="A0A7J7MCI3"/>
<proteinExistence type="inferred from homology"/>
<dbReference type="InterPro" id="IPR000597">
    <property type="entry name" value="Ribosomal_uL3"/>
</dbReference>
<gene>
    <name evidence="4" type="ORF">GIB67_035516</name>
</gene>
<evidence type="ECO:0000313" key="5">
    <source>
        <dbReference type="Proteomes" id="UP000541444"/>
    </source>
</evidence>
<keyword evidence="3" id="KW-0687">Ribonucleoprotein</keyword>
<keyword evidence="5" id="KW-1185">Reference proteome</keyword>
<dbReference type="Proteomes" id="UP000541444">
    <property type="component" value="Unassembled WGS sequence"/>
</dbReference>
<sequence length="75" mass="8511">MGQESHAAVTEFDRTEKDITPIETFPHYGIVKFRYLLFKGFCVGAKKHVVTLQSLLKQASRLATEDIKIKLLDTS</sequence>
<reference evidence="4 5" key="1">
    <citation type="journal article" date="2020" name="IScience">
        <title>Genome Sequencing of the Endangered Kingdonia uniflora (Circaeasteraceae, Ranunculales) Reveals Potential Mechanisms of Evolutionary Specialization.</title>
        <authorList>
            <person name="Sun Y."/>
            <person name="Deng T."/>
            <person name="Zhang A."/>
            <person name="Moore M.J."/>
            <person name="Landis J.B."/>
            <person name="Lin N."/>
            <person name="Zhang H."/>
            <person name="Zhang X."/>
            <person name="Huang J."/>
            <person name="Zhang X."/>
            <person name="Sun H."/>
            <person name="Wang H."/>
        </authorList>
    </citation>
    <scope>NUCLEOTIDE SEQUENCE [LARGE SCALE GENOMIC DNA]</scope>
    <source>
        <strain evidence="4">TB1705</strain>
        <tissue evidence="4">Leaf</tissue>
    </source>
</reference>
<dbReference type="PANTHER" id="PTHR11363:SF5">
    <property type="entry name" value="LARGE RIBOSOMAL SUBUNIT PROTEIN UL3"/>
    <property type="match status" value="1"/>
</dbReference>
<dbReference type="OrthoDB" id="1611972at2759"/>
<evidence type="ECO:0000313" key="4">
    <source>
        <dbReference type="EMBL" id="KAF6152448.1"/>
    </source>
</evidence>
<dbReference type="GO" id="GO:0003735">
    <property type="term" value="F:structural constituent of ribosome"/>
    <property type="evidence" value="ECO:0007669"/>
    <property type="project" value="InterPro"/>
</dbReference>
<evidence type="ECO:0000256" key="1">
    <source>
        <dbReference type="ARBA" id="ARBA00006540"/>
    </source>
</evidence>
<dbReference type="GO" id="GO:0003723">
    <property type="term" value="F:RNA binding"/>
    <property type="evidence" value="ECO:0007669"/>
    <property type="project" value="TreeGrafter"/>
</dbReference>
<protein>
    <submittedName>
        <fullName evidence="4">Uncharacterized protein</fullName>
    </submittedName>
</protein>
<dbReference type="Pfam" id="PF00297">
    <property type="entry name" value="Ribosomal_L3"/>
    <property type="match status" value="1"/>
</dbReference>
<comment type="caution">
    <text evidence="4">The sequence shown here is derived from an EMBL/GenBank/DDBJ whole genome shotgun (WGS) entry which is preliminary data.</text>
</comment>
<dbReference type="Gene3D" id="2.40.30.10">
    <property type="entry name" value="Translation factors"/>
    <property type="match status" value="1"/>
</dbReference>
<comment type="similarity">
    <text evidence="1">Belongs to the universal ribosomal protein uL3 family.</text>
</comment>
<dbReference type="GO" id="GO:0006412">
    <property type="term" value="P:translation"/>
    <property type="evidence" value="ECO:0007669"/>
    <property type="project" value="InterPro"/>
</dbReference>
<keyword evidence="2" id="KW-0689">Ribosomal protein</keyword>
<dbReference type="EMBL" id="JACGCM010001629">
    <property type="protein sequence ID" value="KAF6152448.1"/>
    <property type="molecule type" value="Genomic_DNA"/>
</dbReference>
<evidence type="ECO:0000256" key="2">
    <source>
        <dbReference type="ARBA" id="ARBA00022980"/>
    </source>
</evidence>
<accession>A0A7J7MCI3</accession>
<name>A0A7J7MCI3_9MAGN</name>
<organism evidence="4 5">
    <name type="scientific">Kingdonia uniflora</name>
    <dbReference type="NCBI Taxonomy" id="39325"/>
    <lineage>
        <taxon>Eukaryota</taxon>
        <taxon>Viridiplantae</taxon>
        <taxon>Streptophyta</taxon>
        <taxon>Embryophyta</taxon>
        <taxon>Tracheophyta</taxon>
        <taxon>Spermatophyta</taxon>
        <taxon>Magnoliopsida</taxon>
        <taxon>Ranunculales</taxon>
        <taxon>Circaeasteraceae</taxon>
        <taxon>Kingdonia</taxon>
    </lineage>
</organism>
<dbReference type="PANTHER" id="PTHR11363">
    <property type="entry name" value="60S RIBOSOMAL PROTEIN L3-RELATED"/>
    <property type="match status" value="1"/>
</dbReference>
<dbReference type="InterPro" id="IPR009000">
    <property type="entry name" value="Transl_B-barrel_sf"/>
</dbReference>